<comment type="pathway">
    <text evidence="3 16">Carbohydrate degradation; glycolysis; pyruvate from D-glyceraldehyde 3-phosphate: step 5/5.</text>
</comment>
<dbReference type="FunFam" id="3.20.20.60:FF:000025">
    <property type="entry name" value="Pyruvate kinase"/>
    <property type="match status" value="1"/>
</dbReference>
<dbReference type="NCBIfam" id="NF004491">
    <property type="entry name" value="PRK05826.1"/>
    <property type="match status" value="1"/>
</dbReference>
<dbReference type="Pfam" id="PF02887">
    <property type="entry name" value="PK_C"/>
    <property type="match status" value="1"/>
</dbReference>
<keyword evidence="11" id="KW-0067">ATP-binding</keyword>
<comment type="catalytic activity">
    <reaction evidence="16">
        <text>pyruvate + ATP = phosphoenolpyruvate + ADP + H(+)</text>
        <dbReference type="Rhea" id="RHEA:18157"/>
        <dbReference type="ChEBI" id="CHEBI:15361"/>
        <dbReference type="ChEBI" id="CHEBI:15378"/>
        <dbReference type="ChEBI" id="CHEBI:30616"/>
        <dbReference type="ChEBI" id="CHEBI:58702"/>
        <dbReference type="ChEBI" id="CHEBI:456216"/>
        <dbReference type="EC" id="2.7.1.40"/>
    </reaction>
</comment>
<comment type="cofactor">
    <cofactor evidence="1">
        <name>Mg(2+)</name>
        <dbReference type="ChEBI" id="CHEBI:18420"/>
    </cofactor>
</comment>
<evidence type="ECO:0000256" key="16">
    <source>
        <dbReference type="RuleBase" id="RU000504"/>
    </source>
</evidence>
<sequence length="486" mass="53640">MEKRTKIVATIGPACESLATIKDLIREGVDVFRLNFSHKTYEEATRDVTMIHEARKALDRPVAIMADIKGPAVRLYGYAEEIALKPGTELTIESADPAGIEKLVSSKPLHVYTNLPDIDRICAIGQKVILMDGYFSGKVVRKAPKAVVVAVENEGGLRPKAHLTLPGVDYPIPFLSEKDINDISWAVEKDIDYIALSFVRCATDVEEVRRLVQRTALSQGKTTNIKLIAKIESSRGLENIDEIIRAADGIMVARGDMGVEMPIENVPIAQKQIIRKCYLAAKPVITATQMMESMMENPMPTRAEVSDVANACFDSTSAVMLSGETAIGKYPVQVVRMMRTVVETVEKEFDYIDFHHDVPPEVQNGDIPAIMSYNAVSVAYRCDANALIVLTETGHAARLLSRLRPRMPIYAFLTNERLYHQMALNWGVEPFIHSGKGTRLDAVVAEAISICKRKGLLKSGDRVVIVAGLPLAHQGTTNMIRVETIE</sequence>
<evidence type="ECO:0000259" key="18">
    <source>
        <dbReference type="Pfam" id="PF02887"/>
    </source>
</evidence>
<evidence type="ECO:0000256" key="15">
    <source>
        <dbReference type="NCBIfam" id="TIGR01064"/>
    </source>
</evidence>
<keyword evidence="10 16" id="KW-0418">Kinase</keyword>
<dbReference type="PANTHER" id="PTHR11817">
    <property type="entry name" value="PYRUVATE KINASE"/>
    <property type="match status" value="1"/>
</dbReference>
<keyword evidence="14 19" id="KW-0670">Pyruvate</keyword>
<evidence type="ECO:0000256" key="2">
    <source>
        <dbReference type="ARBA" id="ARBA00001958"/>
    </source>
</evidence>
<evidence type="ECO:0000256" key="13">
    <source>
        <dbReference type="ARBA" id="ARBA00023152"/>
    </source>
</evidence>
<dbReference type="InterPro" id="IPR036918">
    <property type="entry name" value="Pyrv_Knase_C_sf"/>
</dbReference>
<dbReference type="InterPro" id="IPR015813">
    <property type="entry name" value="Pyrv/PenolPyrv_kinase-like_dom"/>
</dbReference>
<dbReference type="UniPathway" id="UPA00109">
    <property type="reaction ID" value="UER00188"/>
</dbReference>
<dbReference type="Gene3D" id="3.40.1380.20">
    <property type="entry name" value="Pyruvate kinase, C-terminal domain"/>
    <property type="match status" value="1"/>
</dbReference>
<dbReference type="GO" id="GO:0000287">
    <property type="term" value="F:magnesium ion binding"/>
    <property type="evidence" value="ECO:0007669"/>
    <property type="project" value="UniProtKB-UniRule"/>
</dbReference>
<dbReference type="SUPFAM" id="SSF52935">
    <property type="entry name" value="PK C-terminal domain-like"/>
    <property type="match status" value="1"/>
</dbReference>
<protein>
    <recommendedName>
        <fullName evidence="6 15">Pyruvate kinase</fullName>
        <ecNumber evidence="5 15">2.7.1.40</ecNumber>
    </recommendedName>
</protein>
<evidence type="ECO:0000256" key="1">
    <source>
        <dbReference type="ARBA" id="ARBA00001946"/>
    </source>
</evidence>
<reference evidence="19" key="1">
    <citation type="submission" date="2017-02" db="EMBL/GenBank/DDBJ databases">
        <authorList>
            <person name="Regsiter A."/>
            <person name="William W."/>
        </authorList>
    </citation>
    <scope>NUCLEOTIDE SEQUENCE</scope>
    <source>
        <strain evidence="19">Bib</strain>
    </source>
</reference>
<gene>
    <name evidence="19" type="primary">pyk</name>
    <name evidence="19" type="ORF">SPIROBIBN47_290204</name>
</gene>
<keyword evidence="9" id="KW-0547">Nucleotide-binding</keyword>
<dbReference type="AlphaFoldDB" id="A0A3P3XJI0"/>
<proteinExistence type="inferred from homology"/>
<evidence type="ECO:0000256" key="12">
    <source>
        <dbReference type="ARBA" id="ARBA00022842"/>
    </source>
</evidence>
<dbReference type="NCBIfam" id="TIGR01064">
    <property type="entry name" value="pyruv_kin"/>
    <property type="match status" value="1"/>
</dbReference>
<comment type="similarity">
    <text evidence="4 16">Belongs to the pyruvate kinase family.</text>
</comment>
<dbReference type="InterPro" id="IPR015806">
    <property type="entry name" value="Pyrv_Knase_insert_dom_sf"/>
</dbReference>
<dbReference type="GO" id="GO:0005524">
    <property type="term" value="F:ATP binding"/>
    <property type="evidence" value="ECO:0007669"/>
    <property type="project" value="UniProtKB-KW"/>
</dbReference>
<keyword evidence="8" id="KW-0479">Metal-binding</keyword>
<evidence type="ECO:0000256" key="11">
    <source>
        <dbReference type="ARBA" id="ARBA00022840"/>
    </source>
</evidence>
<dbReference type="SUPFAM" id="SSF51621">
    <property type="entry name" value="Phosphoenolpyruvate/pyruvate domain"/>
    <property type="match status" value="1"/>
</dbReference>
<dbReference type="PRINTS" id="PR01050">
    <property type="entry name" value="PYRUVTKNASE"/>
</dbReference>
<dbReference type="SUPFAM" id="SSF50800">
    <property type="entry name" value="PK beta-barrel domain-like"/>
    <property type="match status" value="1"/>
</dbReference>
<evidence type="ECO:0000256" key="10">
    <source>
        <dbReference type="ARBA" id="ARBA00022777"/>
    </source>
</evidence>
<evidence type="ECO:0000256" key="6">
    <source>
        <dbReference type="ARBA" id="ARBA00018587"/>
    </source>
</evidence>
<organism evidence="19">
    <name type="scientific">uncultured spirochete</name>
    <dbReference type="NCBI Taxonomy" id="156406"/>
    <lineage>
        <taxon>Bacteria</taxon>
        <taxon>Pseudomonadati</taxon>
        <taxon>Spirochaetota</taxon>
        <taxon>Spirochaetia</taxon>
        <taxon>Spirochaetales</taxon>
        <taxon>environmental samples</taxon>
    </lineage>
</organism>
<evidence type="ECO:0000256" key="8">
    <source>
        <dbReference type="ARBA" id="ARBA00022723"/>
    </source>
</evidence>
<evidence type="ECO:0000256" key="3">
    <source>
        <dbReference type="ARBA" id="ARBA00004997"/>
    </source>
</evidence>
<dbReference type="Gene3D" id="3.20.20.60">
    <property type="entry name" value="Phosphoenolpyruvate-binding domains"/>
    <property type="match status" value="1"/>
</dbReference>
<dbReference type="InterPro" id="IPR011037">
    <property type="entry name" value="Pyrv_Knase-like_insert_dom_sf"/>
</dbReference>
<evidence type="ECO:0000259" key="17">
    <source>
        <dbReference type="Pfam" id="PF00224"/>
    </source>
</evidence>
<dbReference type="GO" id="GO:0030955">
    <property type="term" value="F:potassium ion binding"/>
    <property type="evidence" value="ECO:0007669"/>
    <property type="project" value="UniProtKB-UniRule"/>
</dbReference>
<name>A0A3P3XJI0_9SPIR</name>
<dbReference type="NCBIfam" id="NF004978">
    <property type="entry name" value="PRK06354.1"/>
    <property type="match status" value="1"/>
</dbReference>
<evidence type="ECO:0000256" key="9">
    <source>
        <dbReference type="ARBA" id="ARBA00022741"/>
    </source>
</evidence>
<evidence type="ECO:0000256" key="7">
    <source>
        <dbReference type="ARBA" id="ARBA00022679"/>
    </source>
</evidence>
<dbReference type="EC" id="2.7.1.40" evidence="5 15"/>
<dbReference type="EMBL" id="FWDM01000022">
    <property type="protein sequence ID" value="SLM13786.1"/>
    <property type="molecule type" value="Genomic_DNA"/>
</dbReference>
<evidence type="ECO:0000256" key="14">
    <source>
        <dbReference type="ARBA" id="ARBA00023317"/>
    </source>
</evidence>
<comment type="cofactor">
    <cofactor evidence="2">
        <name>K(+)</name>
        <dbReference type="ChEBI" id="CHEBI:29103"/>
    </cofactor>
</comment>
<dbReference type="InterPro" id="IPR001697">
    <property type="entry name" value="Pyr_Knase"/>
</dbReference>
<dbReference type="InterPro" id="IPR015793">
    <property type="entry name" value="Pyrv_Knase_brl"/>
</dbReference>
<dbReference type="GO" id="GO:0016301">
    <property type="term" value="F:kinase activity"/>
    <property type="evidence" value="ECO:0007669"/>
    <property type="project" value="UniProtKB-KW"/>
</dbReference>
<keyword evidence="7 16" id="KW-0808">Transferase</keyword>
<dbReference type="InterPro" id="IPR015795">
    <property type="entry name" value="Pyrv_Knase_C"/>
</dbReference>
<evidence type="ECO:0000313" key="19">
    <source>
        <dbReference type="EMBL" id="SLM13786.1"/>
    </source>
</evidence>
<dbReference type="GO" id="GO:0004743">
    <property type="term" value="F:pyruvate kinase activity"/>
    <property type="evidence" value="ECO:0007669"/>
    <property type="project" value="UniProtKB-UniRule"/>
</dbReference>
<dbReference type="InterPro" id="IPR040442">
    <property type="entry name" value="Pyrv_kinase-like_dom_sf"/>
</dbReference>
<evidence type="ECO:0000256" key="5">
    <source>
        <dbReference type="ARBA" id="ARBA00012142"/>
    </source>
</evidence>
<keyword evidence="12 16" id="KW-0460">Magnesium</keyword>
<accession>A0A3P3XJI0</accession>
<feature type="domain" description="Pyruvate kinase C-terminal" evidence="18">
    <location>
        <begin position="372"/>
        <end position="482"/>
    </location>
</feature>
<dbReference type="Gene3D" id="2.40.33.10">
    <property type="entry name" value="PK beta-barrel domain-like"/>
    <property type="match status" value="1"/>
</dbReference>
<feature type="domain" description="Pyruvate kinase barrel" evidence="17">
    <location>
        <begin position="3"/>
        <end position="335"/>
    </location>
</feature>
<keyword evidence="13 16" id="KW-0324">Glycolysis</keyword>
<evidence type="ECO:0000256" key="4">
    <source>
        <dbReference type="ARBA" id="ARBA00008663"/>
    </source>
</evidence>
<dbReference type="Pfam" id="PF00224">
    <property type="entry name" value="PK"/>
    <property type="match status" value="1"/>
</dbReference>